<evidence type="ECO:0000313" key="16">
    <source>
        <dbReference type="Proteomes" id="UP001187531"/>
    </source>
</evidence>
<dbReference type="EMBL" id="JAVRJZ010000131">
    <property type="protein sequence ID" value="KAK2702950.1"/>
    <property type="molecule type" value="Genomic_DNA"/>
</dbReference>
<feature type="transmembrane region" description="Helical" evidence="13">
    <location>
        <begin position="51"/>
        <end position="69"/>
    </location>
</feature>
<accession>A0AA88H2B0</accession>
<keyword evidence="8 13" id="KW-0472">Membrane</keyword>
<feature type="transmembrane region" description="Helical" evidence="13">
    <location>
        <begin position="197"/>
        <end position="219"/>
    </location>
</feature>
<dbReference type="EMBL" id="JAVRJZ010000131">
    <property type="protein sequence ID" value="KAK2702953.1"/>
    <property type="molecule type" value="Genomic_DNA"/>
</dbReference>
<comment type="subcellular location">
    <subcellularLocation>
        <location evidence="1">Endoplasmic reticulum membrane</location>
        <topology evidence="1">Multi-pass membrane protein</topology>
    </subcellularLocation>
</comment>
<dbReference type="Proteomes" id="UP001187531">
    <property type="component" value="Unassembled WGS sequence"/>
</dbReference>
<evidence type="ECO:0000256" key="12">
    <source>
        <dbReference type="ARBA" id="ARBA00049763"/>
    </source>
</evidence>
<dbReference type="InterPro" id="IPR003675">
    <property type="entry name" value="Rce1/LyrA-like_dom"/>
</dbReference>
<keyword evidence="3" id="KW-0645">Protease</keyword>
<keyword evidence="7 13" id="KW-1133">Transmembrane helix</keyword>
<dbReference type="AlphaFoldDB" id="A0AA88H2B0"/>
<comment type="similarity">
    <text evidence="2">Belongs to the peptidase U48 family.</text>
</comment>
<feature type="transmembrane region" description="Helical" evidence="13">
    <location>
        <begin position="90"/>
        <end position="114"/>
    </location>
</feature>
<evidence type="ECO:0000256" key="1">
    <source>
        <dbReference type="ARBA" id="ARBA00004477"/>
    </source>
</evidence>
<comment type="catalytic activity">
    <reaction evidence="10">
        <text>Hydrolyzes the peptide bond -P2-(S-farnesyl or geranylgeranyl)C-P1'-P2'-P3'-COOH where P1' and P2' are amino acids with aliphatic sidechains and P3' is any C-terminal residue.</text>
        <dbReference type="EC" id="3.4.26.1"/>
    </reaction>
</comment>
<evidence type="ECO:0000256" key="5">
    <source>
        <dbReference type="ARBA" id="ARBA00022801"/>
    </source>
</evidence>
<dbReference type="InterPro" id="IPR039731">
    <property type="entry name" value="Rce1"/>
</dbReference>
<dbReference type="PANTHER" id="PTHR13046:SF0">
    <property type="entry name" value="CAAX PRENYL PROTEASE 2"/>
    <property type="match status" value="1"/>
</dbReference>
<gene>
    <name evidence="15" type="ORF">QYM36_018480</name>
</gene>
<feature type="transmembrane region" description="Helical" evidence="13">
    <location>
        <begin position="256"/>
        <end position="276"/>
    </location>
</feature>
<evidence type="ECO:0000256" key="8">
    <source>
        <dbReference type="ARBA" id="ARBA00023136"/>
    </source>
</evidence>
<dbReference type="PANTHER" id="PTHR13046">
    <property type="entry name" value="PROTEASE U48 CAAX PRENYL PROTEASE RCE1"/>
    <property type="match status" value="1"/>
</dbReference>
<dbReference type="GO" id="GO:0071586">
    <property type="term" value="P:CAAX-box protein processing"/>
    <property type="evidence" value="ECO:0007669"/>
    <property type="project" value="InterPro"/>
</dbReference>
<reference evidence="15" key="1">
    <citation type="submission" date="2023-07" db="EMBL/GenBank/DDBJ databases">
        <title>Chromosome-level genome assembly of Artemia franciscana.</title>
        <authorList>
            <person name="Jo E."/>
        </authorList>
    </citation>
    <scope>NUCLEOTIDE SEQUENCE</scope>
    <source>
        <tissue evidence="15">Whole body</tissue>
    </source>
</reference>
<feature type="transmembrane region" description="Helical" evidence="13">
    <location>
        <begin position="225"/>
        <end position="244"/>
    </location>
</feature>
<feature type="transmembrane region" description="Helical" evidence="13">
    <location>
        <begin position="167"/>
        <end position="185"/>
    </location>
</feature>
<evidence type="ECO:0000256" key="4">
    <source>
        <dbReference type="ARBA" id="ARBA00022692"/>
    </source>
</evidence>
<dbReference type="Pfam" id="PF02517">
    <property type="entry name" value="Rce1-like"/>
    <property type="match status" value="1"/>
</dbReference>
<feature type="transmembrane region" description="Helical" evidence="13">
    <location>
        <begin position="12"/>
        <end position="31"/>
    </location>
</feature>
<evidence type="ECO:0000256" key="13">
    <source>
        <dbReference type="SAM" id="Phobius"/>
    </source>
</evidence>
<evidence type="ECO:0000256" key="7">
    <source>
        <dbReference type="ARBA" id="ARBA00022989"/>
    </source>
</evidence>
<dbReference type="GO" id="GO:0005789">
    <property type="term" value="C:endoplasmic reticulum membrane"/>
    <property type="evidence" value="ECO:0007669"/>
    <property type="project" value="UniProtKB-SubCell"/>
</dbReference>
<evidence type="ECO:0000256" key="10">
    <source>
        <dbReference type="ARBA" id="ARBA00047280"/>
    </source>
</evidence>
<dbReference type="EC" id="3.4.26.1" evidence="11"/>
<keyword evidence="5" id="KW-0378">Hydrolase</keyword>
<comment type="caution">
    <text evidence="15">The sequence shown here is derived from an EMBL/GenBank/DDBJ whole genome shotgun (WGS) entry which is preliminary data.</text>
</comment>
<dbReference type="PROSITE" id="PS51257">
    <property type="entry name" value="PROKAR_LIPOPROTEIN"/>
    <property type="match status" value="1"/>
</dbReference>
<organism evidence="15 16">
    <name type="scientific">Artemia franciscana</name>
    <name type="common">Brine shrimp</name>
    <name type="synonym">Artemia sanfranciscana</name>
    <dbReference type="NCBI Taxonomy" id="6661"/>
    <lineage>
        <taxon>Eukaryota</taxon>
        <taxon>Metazoa</taxon>
        <taxon>Ecdysozoa</taxon>
        <taxon>Arthropoda</taxon>
        <taxon>Crustacea</taxon>
        <taxon>Branchiopoda</taxon>
        <taxon>Anostraca</taxon>
        <taxon>Artemiidae</taxon>
        <taxon>Artemia</taxon>
    </lineage>
</organism>
<keyword evidence="4 13" id="KW-0812">Transmembrane</keyword>
<keyword evidence="6" id="KW-0256">Endoplasmic reticulum</keyword>
<evidence type="ECO:0000256" key="3">
    <source>
        <dbReference type="ARBA" id="ARBA00022670"/>
    </source>
</evidence>
<evidence type="ECO:0000256" key="11">
    <source>
        <dbReference type="ARBA" id="ARBA00049729"/>
    </source>
</evidence>
<evidence type="ECO:0000256" key="2">
    <source>
        <dbReference type="ARBA" id="ARBA00006897"/>
    </source>
</evidence>
<evidence type="ECO:0000259" key="14">
    <source>
        <dbReference type="Pfam" id="PF02517"/>
    </source>
</evidence>
<evidence type="ECO:0000256" key="6">
    <source>
        <dbReference type="ARBA" id="ARBA00022824"/>
    </source>
</evidence>
<name>A0AA88H2B0_ARTSF</name>
<protein>
    <recommendedName>
        <fullName evidence="12">CAAX prenyl protease 2</fullName>
        <ecNumber evidence="11">3.4.26.1</ecNumber>
    </recommendedName>
    <alternativeName>
        <fullName evidence="9">Farnesylated proteins-converting enzyme 2</fullName>
    </alternativeName>
</protein>
<evidence type="ECO:0000313" key="15">
    <source>
        <dbReference type="EMBL" id="KAK2702953.1"/>
    </source>
</evidence>
<proteinExistence type="inferred from homology"/>
<dbReference type="GO" id="GO:0004222">
    <property type="term" value="F:metalloendopeptidase activity"/>
    <property type="evidence" value="ECO:0007669"/>
    <property type="project" value="InterPro"/>
</dbReference>
<keyword evidence="16" id="KW-1185">Reference proteome</keyword>
<feature type="domain" description="CAAX prenyl protease 2/Lysostaphin resistance protein A-like" evidence="14">
    <location>
        <begin position="138"/>
        <end position="238"/>
    </location>
</feature>
<sequence length="286" mass="32573">MTMNKDNMFIQCVSGIGACFILAVTYVSSLYVWTVRYREPRDHPATIRRRFISAFCMLFVSPLFVWISINQDVLNKVGLLQIMGLRLSGSFSALIFPAILTVILFAGPLAVLVYDGMFFLIFNKRYLTLCLRSLHWQRNYAVAPLSEEFTFRACMMPILSQFMSTKIAILVCPWFFGVAHLHHLMDKISNGCNMAEAVTVSCIQCGYTSLFGLYSAFLFARTGHFLAPFIAHVICNFMGFPDFVGVLSRKDGMKGVFICVYIAGFVFWCMLLFPLTNPALYDWQWD</sequence>
<evidence type="ECO:0000256" key="9">
    <source>
        <dbReference type="ARBA" id="ARBA00032607"/>
    </source>
</evidence>